<protein>
    <submittedName>
        <fullName evidence="1">Uncharacterized protein</fullName>
    </submittedName>
</protein>
<accession>A0ACC0MBR2</accession>
<organism evidence="1 2">
    <name type="scientific">Rhododendron molle</name>
    <name type="common">Chinese azalea</name>
    <name type="synonym">Azalea mollis</name>
    <dbReference type="NCBI Taxonomy" id="49168"/>
    <lineage>
        <taxon>Eukaryota</taxon>
        <taxon>Viridiplantae</taxon>
        <taxon>Streptophyta</taxon>
        <taxon>Embryophyta</taxon>
        <taxon>Tracheophyta</taxon>
        <taxon>Spermatophyta</taxon>
        <taxon>Magnoliopsida</taxon>
        <taxon>eudicotyledons</taxon>
        <taxon>Gunneridae</taxon>
        <taxon>Pentapetalae</taxon>
        <taxon>asterids</taxon>
        <taxon>Ericales</taxon>
        <taxon>Ericaceae</taxon>
        <taxon>Ericoideae</taxon>
        <taxon>Rhodoreae</taxon>
        <taxon>Rhododendron</taxon>
    </lineage>
</organism>
<proteinExistence type="predicted"/>
<reference evidence="1" key="1">
    <citation type="submission" date="2022-02" db="EMBL/GenBank/DDBJ databases">
        <title>Plant Genome Project.</title>
        <authorList>
            <person name="Zhang R.-G."/>
        </authorList>
    </citation>
    <scope>NUCLEOTIDE SEQUENCE</scope>
    <source>
        <strain evidence="1">AT1</strain>
    </source>
</reference>
<dbReference type="Proteomes" id="UP001062846">
    <property type="component" value="Chromosome 9"/>
</dbReference>
<gene>
    <name evidence="1" type="ORF">RHMOL_Rhmol09G0100300</name>
</gene>
<name>A0ACC0MBR2_RHOML</name>
<keyword evidence="2" id="KW-1185">Reference proteome</keyword>
<evidence type="ECO:0000313" key="2">
    <source>
        <dbReference type="Proteomes" id="UP001062846"/>
    </source>
</evidence>
<comment type="caution">
    <text evidence="1">The sequence shown here is derived from an EMBL/GenBank/DDBJ whole genome shotgun (WGS) entry which is preliminary data.</text>
</comment>
<dbReference type="EMBL" id="CM046396">
    <property type="protein sequence ID" value="KAI8538405.1"/>
    <property type="molecule type" value="Genomic_DNA"/>
</dbReference>
<evidence type="ECO:0000313" key="1">
    <source>
        <dbReference type="EMBL" id="KAI8538405.1"/>
    </source>
</evidence>
<sequence length="254" mass="28475">MVEVKGFECDGSEGFVVTQFLEGHSHPLTTPRKRHFLRSHRRVLVAQKALTQQLAAANVSTSQQMTVLELHAGGLENVGCLRRDIYNSRRDTRKYLDGHDANMLKEYFETEKDKNPGTEVVREALLSSQKKIALMRSCCQDSTTSSIQLPISLGSQHGSGLKEPLKVRAKGCGKRLKGGKEKAVKKSRKCHGCGLTGQSHDKRNCPMLMNMMLGWMMTMTLTLHELHGFVDMEMKLGRHIETEVVMMHVVGSRL</sequence>